<evidence type="ECO:0000313" key="3">
    <source>
        <dbReference type="EMBL" id="CAI3991278.1"/>
    </source>
</evidence>
<dbReference type="GO" id="GO:0008757">
    <property type="term" value="F:S-adenosylmethionine-dependent methyltransferase activity"/>
    <property type="evidence" value="ECO:0007669"/>
    <property type="project" value="InterPro"/>
</dbReference>
<keyword evidence="5" id="KW-0489">Methyltransferase</keyword>
<keyword evidence="1" id="KW-0732">Signal</keyword>
<dbReference type="InterPro" id="IPR013216">
    <property type="entry name" value="Methyltransf_11"/>
</dbReference>
<evidence type="ECO:0000313" key="5">
    <source>
        <dbReference type="EMBL" id="CAL4778590.1"/>
    </source>
</evidence>
<feature type="signal peptide" evidence="1">
    <location>
        <begin position="1"/>
        <end position="20"/>
    </location>
</feature>
<dbReference type="AlphaFoldDB" id="A0A9P1CGL6"/>
<dbReference type="OrthoDB" id="506498at2759"/>
<dbReference type="EMBL" id="CAMXCT010001569">
    <property type="protein sequence ID" value="CAI3991284.1"/>
    <property type="molecule type" value="Genomic_DNA"/>
</dbReference>
<dbReference type="EMBL" id="CAMXCT020001569">
    <property type="protein sequence ID" value="CAL1144653.1"/>
    <property type="molecule type" value="Genomic_DNA"/>
</dbReference>
<proteinExistence type="predicted"/>
<dbReference type="SUPFAM" id="SSF53335">
    <property type="entry name" value="S-adenosyl-L-methionine-dependent methyltransferases"/>
    <property type="match status" value="1"/>
</dbReference>
<evidence type="ECO:0000313" key="4">
    <source>
        <dbReference type="EMBL" id="CAI3991284.1"/>
    </source>
</evidence>
<dbReference type="Gene3D" id="3.40.50.150">
    <property type="entry name" value="Vaccinia Virus protein VP39"/>
    <property type="match status" value="1"/>
</dbReference>
<evidence type="ECO:0000256" key="1">
    <source>
        <dbReference type="SAM" id="SignalP"/>
    </source>
</evidence>
<dbReference type="EMBL" id="CAMXCT030001569">
    <property type="protein sequence ID" value="CAL4778590.1"/>
    <property type="molecule type" value="Genomic_DNA"/>
</dbReference>
<dbReference type="EMBL" id="CAMXCT010001569">
    <property type="protein sequence ID" value="CAI3991278.1"/>
    <property type="molecule type" value="Genomic_DNA"/>
</dbReference>
<name>A0A9P1CGL6_9DINO</name>
<reference evidence="4" key="1">
    <citation type="submission" date="2022-10" db="EMBL/GenBank/DDBJ databases">
        <authorList>
            <person name="Chen Y."/>
            <person name="Dougan E. K."/>
            <person name="Chan C."/>
            <person name="Rhodes N."/>
            <person name="Thang M."/>
        </authorList>
    </citation>
    <scope>NUCLEOTIDE SEQUENCE</scope>
</reference>
<dbReference type="Proteomes" id="UP001152797">
    <property type="component" value="Unassembled WGS sequence"/>
</dbReference>
<reference evidence="5 6" key="2">
    <citation type="submission" date="2024-05" db="EMBL/GenBank/DDBJ databases">
        <authorList>
            <person name="Chen Y."/>
            <person name="Shah S."/>
            <person name="Dougan E. K."/>
            <person name="Thang M."/>
            <person name="Chan C."/>
        </authorList>
    </citation>
    <scope>NUCLEOTIDE SEQUENCE [LARGE SCALE GENOMIC DNA]</scope>
</reference>
<feature type="chain" id="PRO_5043270428" evidence="1">
    <location>
        <begin position="21"/>
        <end position="369"/>
    </location>
</feature>
<dbReference type="EMBL" id="CAMXCT020001569">
    <property type="protein sequence ID" value="CAL1144659.1"/>
    <property type="molecule type" value="Genomic_DNA"/>
</dbReference>
<dbReference type="GO" id="GO:0032259">
    <property type="term" value="P:methylation"/>
    <property type="evidence" value="ECO:0007669"/>
    <property type="project" value="UniProtKB-KW"/>
</dbReference>
<feature type="domain" description="Methyltransferase type 11" evidence="2">
    <location>
        <begin position="220"/>
        <end position="271"/>
    </location>
</feature>
<gene>
    <name evidence="3" type="ORF">C1SCF055_LOCUS18200</name>
    <name evidence="4" type="ORF">C1SCF055_LOCUS18206</name>
</gene>
<comment type="caution">
    <text evidence="4">The sequence shown here is derived from an EMBL/GenBank/DDBJ whole genome shotgun (WGS) entry which is preliminary data.</text>
</comment>
<accession>A0A9P1CGL6</accession>
<keyword evidence="5" id="KW-0808">Transferase</keyword>
<organism evidence="4">
    <name type="scientific">Cladocopium goreaui</name>
    <dbReference type="NCBI Taxonomy" id="2562237"/>
    <lineage>
        <taxon>Eukaryota</taxon>
        <taxon>Sar</taxon>
        <taxon>Alveolata</taxon>
        <taxon>Dinophyceae</taxon>
        <taxon>Suessiales</taxon>
        <taxon>Symbiodiniaceae</taxon>
        <taxon>Cladocopium</taxon>
    </lineage>
</organism>
<dbReference type="Pfam" id="PF08241">
    <property type="entry name" value="Methyltransf_11"/>
    <property type="match status" value="1"/>
</dbReference>
<sequence>MRPVALVAGLWSIHFSIASASGASNSASSDLWAALQHATGFTDDELTYLAEELRELPAPSQKRLWQEKVRCGKGYCAPEATSRLVAALGEAGQLPSRVFELFPGDPLYNYWKESDRTAFHSWVNGQPAHEETIEALIPEGQPLASGRIQAASFTWKAKALIQKLLGPVEIDKSLGRCLEWDTPFYVITAFQKLCFRSDILQYANPKAGMQERMQIYQKGTRVLALDVLHPPHWMPNDYGLVVCYFVLEHVPEPHQAMNGISQLLLPGGFLLLGAPFIDGVHGCPDDFFRYTPHGLRKVAEFAGLEVLMESSPGHQIAAAGEMMGMRSSYWRTEDLLQDSDTHPMNVFLLARKPLRPGHRRPWTQHNRSS</sequence>
<protein>
    <submittedName>
        <fullName evidence="5">Methyltransferase type 11 domain-containing protein</fullName>
    </submittedName>
</protein>
<dbReference type="EMBL" id="CAMXCT030001569">
    <property type="protein sequence ID" value="CAL4778596.1"/>
    <property type="molecule type" value="Genomic_DNA"/>
</dbReference>
<evidence type="ECO:0000259" key="2">
    <source>
        <dbReference type="Pfam" id="PF08241"/>
    </source>
</evidence>
<dbReference type="InterPro" id="IPR029063">
    <property type="entry name" value="SAM-dependent_MTases_sf"/>
</dbReference>
<keyword evidence="6" id="KW-1185">Reference proteome</keyword>
<evidence type="ECO:0000313" key="6">
    <source>
        <dbReference type="Proteomes" id="UP001152797"/>
    </source>
</evidence>